<accession>A0A9P5N1I1</accession>
<evidence type="ECO:0000313" key="2">
    <source>
        <dbReference type="EMBL" id="KAF8483884.1"/>
    </source>
</evidence>
<proteinExistence type="predicted"/>
<organism evidence="2 3">
    <name type="scientific">Russula ochroleuca</name>
    <dbReference type="NCBI Taxonomy" id="152965"/>
    <lineage>
        <taxon>Eukaryota</taxon>
        <taxon>Fungi</taxon>
        <taxon>Dikarya</taxon>
        <taxon>Basidiomycota</taxon>
        <taxon>Agaricomycotina</taxon>
        <taxon>Agaricomycetes</taxon>
        <taxon>Russulales</taxon>
        <taxon>Russulaceae</taxon>
        <taxon>Russula</taxon>
    </lineage>
</organism>
<reference evidence="2" key="2">
    <citation type="journal article" date="2020" name="Nat. Commun.">
        <title>Large-scale genome sequencing of mycorrhizal fungi provides insights into the early evolution of symbiotic traits.</title>
        <authorList>
            <person name="Miyauchi S."/>
            <person name="Kiss E."/>
            <person name="Kuo A."/>
            <person name="Drula E."/>
            <person name="Kohler A."/>
            <person name="Sanchez-Garcia M."/>
            <person name="Morin E."/>
            <person name="Andreopoulos B."/>
            <person name="Barry K.W."/>
            <person name="Bonito G."/>
            <person name="Buee M."/>
            <person name="Carver A."/>
            <person name="Chen C."/>
            <person name="Cichocki N."/>
            <person name="Clum A."/>
            <person name="Culley D."/>
            <person name="Crous P.W."/>
            <person name="Fauchery L."/>
            <person name="Girlanda M."/>
            <person name="Hayes R.D."/>
            <person name="Keri Z."/>
            <person name="LaButti K."/>
            <person name="Lipzen A."/>
            <person name="Lombard V."/>
            <person name="Magnuson J."/>
            <person name="Maillard F."/>
            <person name="Murat C."/>
            <person name="Nolan M."/>
            <person name="Ohm R.A."/>
            <person name="Pangilinan J."/>
            <person name="Pereira M.F."/>
            <person name="Perotto S."/>
            <person name="Peter M."/>
            <person name="Pfister S."/>
            <person name="Riley R."/>
            <person name="Sitrit Y."/>
            <person name="Stielow J.B."/>
            <person name="Szollosi G."/>
            <person name="Zifcakova L."/>
            <person name="Stursova M."/>
            <person name="Spatafora J.W."/>
            <person name="Tedersoo L."/>
            <person name="Vaario L.M."/>
            <person name="Yamada A."/>
            <person name="Yan M."/>
            <person name="Wang P."/>
            <person name="Xu J."/>
            <person name="Bruns T."/>
            <person name="Baldrian P."/>
            <person name="Vilgalys R."/>
            <person name="Dunand C."/>
            <person name="Henrissat B."/>
            <person name="Grigoriev I.V."/>
            <person name="Hibbett D."/>
            <person name="Nagy L.G."/>
            <person name="Martin F.M."/>
        </authorList>
    </citation>
    <scope>NUCLEOTIDE SEQUENCE</scope>
    <source>
        <strain evidence="2">Prilba</strain>
    </source>
</reference>
<dbReference type="EMBL" id="WHVB01000004">
    <property type="protein sequence ID" value="KAF8483884.1"/>
    <property type="molecule type" value="Genomic_DNA"/>
</dbReference>
<comment type="caution">
    <text evidence="2">The sequence shown here is derived from an EMBL/GenBank/DDBJ whole genome shotgun (WGS) entry which is preliminary data.</text>
</comment>
<reference evidence="2" key="1">
    <citation type="submission" date="2019-10" db="EMBL/GenBank/DDBJ databases">
        <authorList>
            <consortium name="DOE Joint Genome Institute"/>
            <person name="Kuo A."/>
            <person name="Miyauchi S."/>
            <person name="Kiss E."/>
            <person name="Drula E."/>
            <person name="Kohler A."/>
            <person name="Sanchez-Garcia M."/>
            <person name="Andreopoulos B."/>
            <person name="Barry K.W."/>
            <person name="Bonito G."/>
            <person name="Buee M."/>
            <person name="Carver A."/>
            <person name="Chen C."/>
            <person name="Cichocki N."/>
            <person name="Clum A."/>
            <person name="Culley D."/>
            <person name="Crous P.W."/>
            <person name="Fauchery L."/>
            <person name="Girlanda M."/>
            <person name="Hayes R."/>
            <person name="Keri Z."/>
            <person name="LaButti K."/>
            <person name="Lipzen A."/>
            <person name="Lombard V."/>
            <person name="Magnuson J."/>
            <person name="Maillard F."/>
            <person name="Morin E."/>
            <person name="Murat C."/>
            <person name="Nolan M."/>
            <person name="Ohm R."/>
            <person name="Pangilinan J."/>
            <person name="Pereira M."/>
            <person name="Perotto S."/>
            <person name="Peter M."/>
            <person name="Riley R."/>
            <person name="Sitrit Y."/>
            <person name="Stielow B."/>
            <person name="Szollosi G."/>
            <person name="Zifcakova L."/>
            <person name="Stursova M."/>
            <person name="Spatafora J.W."/>
            <person name="Tedersoo L."/>
            <person name="Vaario L.-M."/>
            <person name="Yamada A."/>
            <person name="Yan M."/>
            <person name="Wang P."/>
            <person name="Xu J."/>
            <person name="Bruns T."/>
            <person name="Baldrian P."/>
            <person name="Vilgalys R."/>
            <person name="Henrissat B."/>
            <person name="Grigoriev I.V."/>
            <person name="Hibbett D."/>
            <person name="Nagy L.G."/>
            <person name="Martin F.M."/>
        </authorList>
    </citation>
    <scope>NUCLEOTIDE SEQUENCE</scope>
    <source>
        <strain evidence="2">Prilba</strain>
    </source>
</reference>
<evidence type="ECO:0000256" key="1">
    <source>
        <dbReference type="SAM" id="MobiDB-lite"/>
    </source>
</evidence>
<evidence type="ECO:0000313" key="3">
    <source>
        <dbReference type="Proteomes" id="UP000759537"/>
    </source>
</evidence>
<gene>
    <name evidence="2" type="ORF">DFH94DRAFT_725061</name>
</gene>
<dbReference type="Proteomes" id="UP000759537">
    <property type="component" value="Unassembled WGS sequence"/>
</dbReference>
<keyword evidence="3" id="KW-1185">Reference proteome</keyword>
<feature type="compositionally biased region" description="Basic and acidic residues" evidence="1">
    <location>
        <begin position="57"/>
        <end position="68"/>
    </location>
</feature>
<sequence>MPVHPRFAGAALSVSLTPVLVPFLGIFGFSAAATCTGLAAGIGGGAGGAGPNDEESEAHGNEDATDKDATDEDGTPGDAGKDTARTGRNRCRDCKRKREGYCLHY</sequence>
<dbReference type="AlphaFoldDB" id="A0A9P5N1I1"/>
<protein>
    <submittedName>
        <fullName evidence="2">Uncharacterized protein</fullName>
    </submittedName>
</protein>
<name>A0A9P5N1I1_9AGAM</name>
<feature type="region of interest" description="Disordered" evidence="1">
    <location>
        <begin position="43"/>
        <end position="89"/>
    </location>
</feature>